<dbReference type="InterPro" id="IPR020472">
    <property type="entry name" value="WD40_PAC1"/>
</dbReference>
<comment type="caution">
    <text evidence="11">The sequence shown here is derived from an EMBL/GenBank/DDBJ whole genome shotgun (WGS) entry which is preliminary data.</text>
</comment>
<dbReference type="GO" id="GO:0005874">
    <property type="term" value="C:microtubule"/>
    <property type="evidence" value="ECO:0007669"/>
    <property type="project" value="UniProtKB-KW"/>
</dbReference>
<protein>
    <recommendedName>
        <fullName evidence="7">Katanin p80 WD40 repeat-containing subunit B1</fullName>
        <shortName evidence="7">Katanin p80 subunit B1</shortName>
    </recommendedName>
    <alternativeName>
        <fullName evidence="7">p80 katanin</fullName>
    </alternativeName>
</protein>
<keyword evidence="7" id="KW-0132">Cell division</keyword>
<proteinExistence type="inferred from homology"/>
<evidence type="ECO:0000256" key="7">
    <source>
        <dbReference type="HAMAP-Rule" id="MF_03022"/>
    </source>
</evidence>
<dbReference type="Proteomes" id="UP000198287">
    <property type="component" value="Unassembled WGS sequence"/>
</dbReference>
<dbReference type="HAMAP" id="MF_03022">
    <property type="entry name" value="Katanin_p80_B1"/>
    <property type="match status" value="1"/>
</dbReference>
<dbReference type="PROSITE" id="PS00678">
    <property type="entry name" value="WD_REPEATS_1"/>
    <property type="match status" value="3"/>
</dbReference>
<dbReference type="InterPro" id="IPR036322">
    <property type="entry name" value="WD40_repeat_dom_sf"/>
</dbReference>
<dbReference type="PROSITE" id="PS50082">
    <property type="entry name" value="WD_REPEATS_2"/>
    <property type="match status" value="4"/>
</dbReference>
<organism evidence="11 12">
    <name type="scientific">Folsomia candida</name>
    <name type="common">Springtail</name>
    <dbReference type="NCBI Taxonomy" id="158441"/>
    <lineage>
        <taxon>Eukaryota</taxon>
        <taxon>Metazoa</taxon>
        <taxon>Ecdysozoa</taxon>
        <taxon>Arthropoda</taxon>
        <taxon>Hexapoda</taxon>
        <taxon>Collembola</taxon>
        <taxon>Entomobryomorpha</taxon>
        <taxon>Isotomoidea</taxon>
        <taxon>Isotomidae</taxon>
        <taxon>Proisotominae</taxon>
        <taxon>Folsomia</taxon>
    </lineage>
</organism>
<dbReference type="PANTHER" id="PTHR19845">
    <property type="entry name" value="KATANIN P80 SUBUNIT"/>
    <property type="match status" value="1"/>
</dbReference>
<keyword evidence="4 7" id="KW-0493">Microtubule</keyword>
<gene>
    <name evidence="7" type="primary">KATNB1</name>
    <name evidence="11" type="ORF">Fcan01_18512</name>
</gene>
<comment type="subcellular location">
    <subcellularLocation>
        <location evidence="1 7">Cytoplasm</location>
        <location evidence="1 7">Cytoskeleton</location>
    </subcellularLocation>
    <subcellularLocation>
        <location evidence="7">Cytoplasm</location>
    </subcellularLocation>
    <subcellularLocation>
        <location evidence="7">Cytoplasm</location>
        <location evidence="7">Cytoskeleton</location>
        <location evidence="7">Microtubule organizing center</location>
        <location evidence="7">Centrosome</location>
    </subcellularLocation>
    <subcellularLocation>
        <location evidence="7">Cytoplasm</location>
        <location evidence="7">Cytoskeleton</location>
        <location evidence="7">Spindle pole</location>
    </subcellularLocation>
    <subcellularLocation>
        <location evidence="7">Cytoplasm</location>
        <location evidence="7">Cytoskeleton</location>
        <location evidence="7">Spindle</location>
    </subcellularLocation>
    <text evidence="7">Predominantly cytoplasmic. Localized to the interphase centrosome and mitotic spindle poles.</text>
</comment>
<sequence length="758" mass="83576">MSLSGHSTPVDCVRFSITEEQVCAGSAAGALKIWDLESAKMLRTLTGHRASIRCVDFHPYGDFLASGSSDSGIKLWDIRKKGCIFGYKGHNGTVNSLKFSPDGQWIASGGDDNFVKVWDIRVGKVLTEFSHHGPVTDVEFHPHEFLLASGSMDRTVKFWELETFSLISSSIPDVPPVRCITFHPSGACLFSASSECLRVHGWEPPETHDSVSTTWAKIQDIAISHEQLVGVTMSMTNVSIFVVDLKRISPIGNNSKQMRTTLHSAGHTSLRKNFSTERSSEFAESLHAMKASEDSDSLPTDPEDDNISYVGTNFKEAFRPHRDLARTPPPEEFYPPPDDEPSISTSIESVSPGCGRNNSKFRYVTNRNHSKVRVADTSPRRASVPNFVPGQPTQNNHLNANVGLSARSRSPEYLSSRQSSLSDDSGPYSGRSTDTNKSSCAESLYSQNVPNTIKREPMKTSQSESCLQLPSPGELTHQPSLPQIRDKSTPQQSYSQQAPLPPLQPLLRSPDKPLAQCQVKPMPKVSPRDVGISNDYEKKTDFSNAQIDDFVPTPSGVGPVGLAIDDFLPKASMTMKGGVAYPELNETETFTNLAQGHQSFLAVLISRQRNLRIVYNVWQTKDVKAAVDTAMGLNDQFVLVDVLTVLTQRPAMWNLDLCVAVLPCVSQLIQSKFESSIVAGLSVLRLILKNFGNVIKANIDGPIQTVGVDISREERYNKSMECYRQLVTIRAFTLKRQTVPGKIGHTFRELHILLGTLD</sequence>
<dbReference type="Pfam" id="PF13925">
    <property type="entry name" value="Katanin_con80"/>
    <property type="match status" value="1"/>
</dbReference>
<dbReference type="OrthoDB" id="10251605at2759"/>
<feature type="region of interest" description="Disordered" evidence="9">
    <location>
        <begin position="319"/>
        <end position="510"/>
    </location>
</feature>
<accession>A0A226DMM8</accession>
<evidence type="ECO:0000259" key="10">
    <source>
        <dbReference type="Pfam" id="PF13925"/>
    </source>
</evidence>
<comment type="similarity">
    <text evidence="7">Belongs to the WD repeat KATNB1 family.</text>
</comment>
<dbReference type="GO" id="GO:0007019">
    <property type="term" value="P:microtubule depolymerization"/>
    <property type="evidence" value="ECO:0007669"/>
    <property type="project" value="TreeGrafter"/>
</dbReference>
<feature type="compositionally biased region" description="Polar residues" evidence="9">
    <location>
        <begin position="459"/>
        <end position="468"/>
    </location>
</feature>
<feature type="domain" description="Katanin p80 subunit C-terminal" evidence="10">
    <location>
        <begin position="595"/>
        <end position="754"/>
    </location>
</feature>
<dbReference type="SMART" id="SM00320">
    <property type="entry name" value="WD40"/>
    <property type="match status" value="5"/>
</dbReference>
<evidence type="ECO:0000256" key="2">
    <source>
        <dbReference type="ARBA" id="ARBA00022490"/>
    </source>
</evidence>
<dbReference type="PANTHER" id="PTHR19845:SF0">
    <property type="entry name" value="KATANIN P80 WD40 REPEAT-CONTAINING SUBUNIT B1"/>
    <property type="match status" value="1"/>
</dbReference>
<keyword evidence="6 7" id="KW-0206">Cytoskeleton</keyword>
<dbReference type="InterPro" id="IPR001680">
    <property type="entry name" value="WD40_rpt"/>
</dbReference>
<feature type="repeat" description="WD" evidence="8">
    <location>
        <begin position="87"/>
        <end position="128"/>
    </location>
</feature>
<evidence type="ECO:0000256" key="9">
    <source>
        <dbReference type="SAM" id="MobiDB-lite"/>
    </source>
</evidence>
<feature type="repeat" description="WD" evidence="8">
    <location>
        <begin position="3"/>
        <end position="44"/>
    </location>
</feature>
<dbReference type="GO" id="GO:0005737">
    <property type="term" value="C:cytoplasm"/>
    <property type="evidence" value="ECO:0007669"/>
    <property type="project" value="UniProtKB-SubCell"/>
</dbReference>
<reference evidence="11 12" key="1">
    <citation type="submission" date="2015-12" db="EMBL/GenBank/DDBJ databases">
        <title>The genome of Folsomia candida.</title>
        <authorList>
            <person name="Faddeeva A."/>
            <person name="Derks M.F."/>
            <person name="Anvar Y."/>
            <person name="Smit S."/>
            <person name="Van Straalen N."/>
            <person name="Roelofs D."/>
        </authorList>
    </citation>
    <scope>NUCLEOTIDE SEQUENCE [LARGE SCALE GENOMIC DNA]</scope>
    <source>
        <strain evidence="11 12">VU population</strain>
        <tissue evidence="11">Whole body</tissue>
    </source>
</reference>
<dbReference type="AlphaFoldDB" id="A0A226DMM8"/>
<dbReference type="SUPFAM" id="SSF50978">
    <property type="entry name" value="WD40 repeat-like"/>
    <property type="match status" value="1"/>
</dbReference>
<feature type="repeat" description="WD" evidence="8">
    <location>
        <begin position="128"/>
        <end position="169"/>
    </location>
</feature>
<evidence type="ECO:0000256" key="5">
    <source>
        <dbReference type="ARBA" id="ARBA00022737"/>
    </source>
</evidence>
<evidence type="ECO:0000256" key="3">
    <source>
        <dbReference type="ARBA" id="ARBA00022574"/>
    </source>
</evidence>
<keyword evidence="2 7" id="KW-0963">Cytoplasm</keyword>
<dbReference type="GO" id="GO:0005813">
    <property type="term" value="C:centrosome"/>
    <property type="evidence" value="ECO:0007669"/>
    <property type="project" value="UniProtKB-SubCell"/>
</dbReference>
<dbReference type="InterPro" id="IPR019775">
    <property type="entry name" value="WD40_repeat_CS"/>
</dbReference>
<comment type="function">
    <text evidence="7">Participates in a complex which severs microtubules in an ATP-dependent manner. May act to target the enzymatic subunit of this complex to sites of action such as the centrosome. Microtubule severing may promote rapid reorganization of cellular microtubule arrays and the release of microtubules from the centrosome following nucleation.</text>
</comment>
<dbReference type="CDD" id="cd00200">
    <property type="entry name" value="WD40"/>
    <property type="match status" value="1"/>
</dbReference>
<dbReference type="PRINTS" id="PR00320">
    <property type="entry name" value="GPROTEINBRPT"/>
</dbReference>
<dbReference type="GO" id="GO:0051301">
    <property type="term" value="P:cell division"/>
    <property type="evidence" value="ECO:0007669"/>
    <property type="project" value="UniProtKB-KW"/>
</dbReference>
<feature type="region of interest" description="Disordered" evidence="9">
    <location>
        <begin position="265"/>
        <end position="303"/>
    </location>
</feature>
<feature type="compositionally biased region" description="Low complexity" evidence="9">
    <location>
        <begin position="411"/>
        <end position="425"/>
    </location>
</feature>
<feature type="repeat" description="WD" evidence="8">
    <location>
        <begin position="45"/>
        <end position="79"/>
    </location>
</feature>
<dbReference type="GO" id="GO:0051013">
    <property type="term" value="P:microtubule severing"/>
    <property type="evidence" value="ECO:0007669"/>
    <property type="project" value="UniProtKB-UniRule"/>
</dbReference>
<evidence type="ECO:0000256" key="6">
    <source>
        <dbReference type="ARBA" id="ARBA00023212"/>
    </source>
</evidence>
<dbReference type="InterPro" id="IPR015943">
    <property type="entry name" value="WD40/YVTN_repeat-like_dom_sf"/>
</dbReference>
<dbReference type="GO" id="GO:0008017">
    <property type="term" value="F:microtubule binding"/>
    <property type="evidence" value="ECO:0007669"/>
    <property type="project" value="UniProtKB-UniRule"/>
</dbReference>
<evidence type="ECO:0000313" key="12">
    <source>
        <dbReference type="Proteomes" id="UP000198287"/>
    </source>
</evidence>
<evidence type="ECO:0000256" key="4">
    <source>
        <dbReference type="ARBA" id="ARBA00022701"/>
    </source>
</evidence>
<keyword evidence="7" id="KW-0498">Mitosis</keyword>
<dbReference type="OMA" id="TYADIPN"/>
<keyword evidence="3 8" id="KW-0853">WD repeat</keyword>
<comment type="subunit">
    <text evidence="7">Interacts with KATNA1. This interaction enhances the microtubule binding and severing activity of KATNA1 and also targets this activity to the centrosome.</text>
</comment>
<keyword evidence="7" id="KW-0131">Cell cycle</keyword>
<evidence type="ECO:0000256" key="8">
    <source>
        <dbReference type="PROSITE-ProRule" id="PRU00221"/>
    </source>
</evidence>
<keyword evidence="12" id="KW-1185">Reference proteome</keyword>
<feature type="compositionally biased region" description="Pro residues" evidence="9">
    <location>
        <begin position="327"/>
        <end position="336"/>
    </location>
</feature>
<dbReference type="Pfam" id="PF00400">
    <property type="entry name" value="WD40"/>
    <property type="match status" value="4"/>
</dbReference>
<dbReference type="STRING" id="158441.A0A226DMM8"/>
<keyword evidence="5" id="KW-0677">Repeat</keyword>
<dbReference type="Gene3D" id="2.130.10.10">
    <property type="entry name" value="YVTN repeat-like/Quinoprotein amine dehydrogenase"/>
    <property type="match status" value="1"/>
</dbReference>
<dbReference type="PROSITE" id="PS50294">
    <property type="entry name" value="WD_REPEATS_REGION"/>
    <property type="match status" value="4"/>
</dbReference>
<dbReference type="GO" id="GO:0000922">
    <property type="term" value="C:spindle pole"/>
    <property type="evidence" value="ECO:0007669"/>
    <property type="project" value="UniProtKB-SubCell"/>
</dbReference>
<dbReference type="InterPro" id="IPR028021">
    <property type="entry name" value="Katanin_C-terminal"/>
</dbReference>
<evidence type="ECO:0000256" key="1">
    <source>
        <dbReference type="ARBA" id="ARBA00004245"/>
    </source>
</evidence>
<dbReference type="EMBL" id="LNIX01000014">
    <property type="protein sequence ID" value="OXA46792.1"/>
    <property type="molecule type" value="Genomic_DNA"/>
</dbReference>
<dbReference type="InterPro" id="IPR026962">
    <property type="entry name" value="KTNB1"/>
</dbReference>
<name>A0A226DMM8_FOLCA</name>
<dbReference type="GO" id="GO:0008352">
    <property type="term" value="C:katanin complex"/>
    <property type="evidence" value="ECO:0007669"/>
    <property type="project" value="InterPro"/>
</dbReference>
<feature type="compositionally biased region" description="Polar residues" evidence="9">
    <location>
        <begin position="430"/>
        <end position="451"/>
    </location>
</feature>
<evidence type="ECO:0000313" key="11">
    <source>
        <dbReference type="EMBL" id="OXA46792.1"/>
    </source>
</evidence>